<accession>A0A9J5ZCA1</accession>
<gene>
    <name evidence="1" type="ORF">H5410_020777</name>
</gene>
<reference evidence="1 2" key="1">
    <citation type="submission" date="2020-09" db="EMBL/GenBank/DDBJ databases">
        <title>De no assembly of potato wild relative species, Solanum commersonii.</title>
        <authorList>
            <person name="Cho K."/>
        </authorList>
    </citation>
    <scope>NUCLEOTIDE SEQUENCE [LARGE SCALE GENOMIC DNA]</scope>
    <source>
        <strain evidence="1">LZ3.2</strain>
        <tissue evidence="1">Leaf</tissue>
    </source>
</reference>
<name>A0A9J5ZCA1_SOLCO</name>
<proteinExistence type="predicted"/>
<evidence type="ECO:0000313" key="2">
    <source>
        <dbReference type="Proteomes" id="UP000824120"/>
    </source>
</evidence>
<dbReference type="AlphaFoldDB" id="A0A9J5ZCA1"/>
<evidence type="ECO:0000313" key="1">
    <source>
        <dbReference type="EMBL" id="KAG5609496.1"/>
    </source>
</evidence>
<dbReference type="Proteomes" id="UP000824120">
    <property type="component" value="Chromosome 4"/>
</dbReference>
<keyword evidence="2" id="KW-1185">Reference proteome</keyword>
<dbReference type="EMBL" id="JACXVP010000004">
    <property type="protein sequence ID" value="KAG5609496.1"/>
    <property type="molecule type" value="Genomic_DNA"/>
</dbReference>
<sequence length="108" mass="12541">MSWFHCQHKAISINFFNLFTYSPHHHTISMSIMLAELLITNKLEFEPTVMEILKTSLLIWKWKKHEELVTASAIENVVRKLMASKEGDEIRKRAEKLGAVVMESIEKG</sequence>
<comment type="caution">
    <text evidence="1">The sequence shown here is derived from an EMBL/GenBank/DDBJ whole genome shotgun (WGS) entry which is preliminary data.</text>
</comment>
<organism evidence="1 2">
    <name type="scientific">Solanum commersonii</name>
    <name type="common">Commerson's wild potato</name>
    <name type="synonym">Commerson's nightshade</name>
    <dbReference type="NCBI Taxonomy" id="4109"/>
    <lineage>
        <taxon>Eukaryota</taxon>
        <taxon>Viridiplantae</taxon>
        <taxon>Streptophyta</taxon>
        <taxon>Embryophyta</taxon>
        <taxon>Tracheophyta</taxon>
        <taxon>Spermatophyta</taxon>
        <taxon>Magnoliopsida</taxon>
        <taxon>eudicotyledons</taxon>
        <taxon>Gunneridae</taxon>
        <taxon>Pentapetalae</taxon>
        <taxon>asterids</taxon>
        <taxon>lamiids</taxon>
        <taxon>Solanales</taxon>
        <taxon>Solanaceae</taxon>
        <taxon>Solanoideae</taxon>
        <taxon>Solaneae</taxon>
        <taxon>Solanum</taxon>
    </lineage>
</organism>
<dbReference type="SUPFAM" id="SSF53756">
    <property type="entry name" value="UDP-Glycosyltransferase/glycogen phosphorylase"/>
    <property type="match status" value="1"/>
</dbReference>
<dbReference type="OrthoDB" id="5835829at2759"/>
<protein>
    <submittedName>
        <fullName evidence="1">Uncharacterized protein</fullName>
    </submittedName>
</protein>
<dbReference type="Gene3D" id="3.40.50.2000">
    <property type="entry name" value="Glycogen Phosphorylase B"/>
    <property type="match status" value="1"/>
</dbReference>